<dbReference type="GO" id="GO:0016757">
    <property type="term" value="F:glycosyltransferase activity"/>
    <property type="evidence" value="ECO:0007669"/>
    <property type="project" value="InterPro"/>
</dbReference>
<keyword evidence="2" id="KW-0808">Transferase</keyword>
<dbReference type="OrthoDB" id="5516294at2"/>
<evidence type="ECO:0000259" key="1">
    <source>
        <dbReference type="Pfam" id="PF00534"/>
    </source>
</evidence>
<protein>
    <submittedName>
        <fullName evidence="2">Glycosyl transferases group 1</fullName>
    </submittedName>
</protein>
<evidence type="ECO:0000313" key="3">
    <source>
        <dbReference type="Proteomes" id="UP000198597"/>
    </source>
</evidence>
<reference evidence="2 3" key="1">
    <citation type="submission" date="2016-10" db="EMBL/GenBank/DDBJ databases">
        <authorList>
            <person name="de Groot N.N."/>
        </authorList>
    </citation>
    <scope>NUCLEOTIDE SEQUENCE [LARGE SCALE GENOMIC DNA]</scope>
    <source>
        <strain evidence="2 3">DSM 12272</strain>
    </source>
</reference>
<organism evidence="2 3">
    <name type="scientific">Clostridium gasigenes</name>
    <dbReference type="NCBI Taxonomy" id="94869"/>
    <lineage>
        <taxon>Bacteria</taxon>
        <taxon>Bacillati</taxon>
        <taxon>Bacillota</taxon>
        <taxon>Clostridia</taxon>
        <taxon>Eubacteriales</taxon>
        <taxon>Clostridiaceae</taxon>
        <taxon>Clostridium</taxon>
    </lineage>
</organism>
<feature type="domain" description="Glycosyl transferase family 1" evidence="1">
    <location>
        <begin position="200"/>
        <end position="340"/>
    </location>
</feature>
<sequence>MKNKIISYIKSKANKNNIILNINKDFTEKQRKVAIVYVHQNFTQTYENVYHTQFQESAQIIKYFIDNDYSIDVINCHEENAIDYLKNIKYDVIFGLGDVFYEMCLINKNALKIMYLTENHPEFSYKKEMERIEYFMDRRNKKNRAIDKYVSRSNVYFKKKHFEVIDKIITMGNGAYLEKYYTINPTGLVNKEFEFEDENISINKKTFLWFGSNGAIHKGLDIVYEIFLKRDDINLIICGLNLKEQKKLRIKEQKNIKIFNKVEVKSKLFLQICKESCWVLYPSCSEAMSTSVLTCMMHGVIPIVIKENGFDRLEDNAFYLENYKVEYIEKYISRLILMDDLNIKKIRKKIFDFSEKKFSINNFNKNIKAIFEDIGV</sequence>
<keyword evidence="3" id="KW-1185">Reference proteome</keyword>
<evidence type="ECO:0000313" key="2">
    <source>
        <dbReference type="EMBL" id="SDP06603.1"/>
    </source>
</evidence>
<dbReference type="Proteomes" id="UP000198597">
    <property type="component" value="Unassembled WGS sequence"/>
</dbReference>
<dbReference type="Pfam" id="PF00534">
    <property type="entry name" value="Glycos_transf_1"/>
    <property type="match status" value="1"/>
</dbReference>
<dbReference type="EMBL" id="FNJM01000002">
    <property type="protein sequence ID" value="SDP06603.1"/>
    <property type="molecule type" value="Genomic_DNA"/>
</dbReference>
<dbReference type="InterPro" id="IPR001296">
    <property type="entry name" value="Glyco_trans_1"/>
</dbReference>
<dbReference type="SUPFAM" id="SSF53756">
    <property type="entry name" value="UDP-Glycosyltransferase/glycogen phosphorylase"/>
    <property type="match status" value="1"/>
</dbReference>
<dbReference type="RefSeq" id="WP_089966569.1">
    <property type="nucleotide sequence ID" value="NZ_FNJM01000002.1"/>
</dbReference>
<dbReference type="Gene3D" id="3.40.50.2000">
    <property type="entry name" value="Glycogen Phosphorylase B"/>
    <property type="match status" value="1"/>
</dbReference>
<dbReference type="AlphaFoldDB" id="A0A1H0PNI6"/>
<dbReference type="STRING" id="94869.SAMN04488529_1027"/>
<name>A0A1H0PNI6_9CLOT</name>
<proteinExistence type="predicted"/>
<accession>A0A1H0PNI6</accession>
<gene>
    <name evidence="2" type="ORF">SAMN04488529_1027</name>
</gene>